<dbReference type="EMBL" id="CAFBRB010000013">
    <property type="protein sequence ID" value="CAB5071930.1"/>
    <property type="molecule type" value="Genomic_DNA"/>
</dbReference>
<accession>A0A6J7V0Q1</accession>
<dbReference type="Gene3D" id="3.40.50.720">
    <property type="entry name" value="NAD(P)-binding Rossmann-like Domain"/>
    <property type="match status" value="1"/>
</dbReference>
<feature type="domain" description="NAD-dependent epimerase/dehydratase" evidence="2">
    <location>
        <begin position="16"/>
        <end position="257"/>
    </location>
</feature>
<dbReference type="InterPro" id="IPR036291">
    <property type="entry name" value="NAD(P)-bd_dom_sf"/>
</dbReference>
<evidence type="ECO:0000259" key="2">
    <source>
        <dbReference type="Pfam" id="PF01370"/>
    </source>
</evidence>
<dbReference type="SUPFAM" id="SSF51735">
    <property type="entry name" value="NAD(P)-binding Rossmann-fold domains"/>
    <property type="match status" value="1"/>
</dbReference>
<dbReference type="InterPro" id="IPR013445">
    <property type="entry name" value="CDP_4_6_deHydtase"/>
</dbReference>
<comment type="similarity">
    <text evidence="1">Belongs to the NAD(P)-dependent epimerase/dehydratase family.</text>
</comment>
<dbReference type="InterPro" id="IPR001509">
    <property type="entry name" value="Epimerase_deHydtase"/>
</dbReference>
<gene>
    <name evidence="3" type="ORF">UFOPK4401_00243</name>
</gene>
<evidence type="ECO:0000256" key="1">
    <source>
        <dbReference type="ARBA" id="ARBA00007637"/>
    </source>
</evidence>
<name>A0A6J7V0Q1_9ZZZZ</name>
<dbReference type="Gene3D" id="3.90.25.10">
    <property type="entry name" value="UDP-galactose 4-epimerase, domain 1"/>
    <property type="match status" value="1"/>
</dbReference>
<sequence length="360" mass="40028">MNLLKTPHIHSLMGPILITGHTGFKGTWMTLLLEKLGIDVVGYSLPPEKDSLFDRANRTGAIVEKFADIRDFKEVGDFIHKYKPSAIFHMAAQPLVLESYHIPRETFDVNVMGTVNLLDSAFACESVEAIVVITTDKVYRNDNSGRAFIESDPLEGKDPYSASKVGTEAAVAAWQQIAKISGGPKVISTRAGNVIGGGDWSKHRIMPQLVRNLLTHEPIQIQNPNSTRPWMHVLDSLHGYLLVLDAVLKGEIIEAINFGPTEFGLSVKDLVEFSILGWTEPCDISFPIIQSTQCLEAIHLQLDSTMARTRSGLKWKPYWSQQEAGQATLIWWDRVINKSLNAVEACHLDMEALESRIQLG</sequence>
<dbReference type="NCBIfam" id="TIGR02622">
    <property type="entry name" value="CDP_4_6_dhtase"/>
    <property type="match status" value="1"/>
</dbReference>
<dbReference type="PANTHER" id="PTHR43000">
    <property type="entry name" value="DTDP-D-GLUCOSE 4,6-DEHYDRATASE-RELATED"/>
    <property type="match status" value="1"/>
</dbReference>
<organism evidence="3">
    <name type="scientific">freshwater metagenome</name>
    <dbReference type="NCBI Taxonomy" id="449393"/>
    <lineage>
        <taxon>unclassified sequences</taxon>
        <taxon>metagenomes</taxon>
        <taxon>ecological metagenomes</taxon>
    </lineage>
</organism>
<reference evidence="3" key="1">
    <citation type="submission" date="2020-05" db="EMBL/GenBank/DDBJ databases">
        <authorList>
            <person name="Chiriac C."/>
            <person name="Salcher M."/>
            <person name="Ghai R."/>
            <person name="Kavagutti S V."/>
        </authorList>
    </citation>
    <scope>NUCLEOTIDE SEQUENCE</scope>
</reference>
<dbReference type="AlphaFoldDB" id="A0A6J7V0Q1"/>
<evidence type="ECO:0000313" key="3">
    <source>
        <dbReference type="EMBL" id="CAB5071930.1"/>
    </source>
</evidence>
<protein>
    <submittedName>
        <fullName evidence="3">Unannotated protein</fullName>
    </submittedName>
</protein>
<proteinExistence type="inferred from homology"/>
<dbReference type="Pfam" id="PF01370">
    <property type="entry name" value="Epimerase"/>
    <property type="match status" value="1"/>
</dbReference>